<keyword evidence="1" id="KW-0560">Oxidoreductase</keyword>
<dbReference type="AlphaFoldDB" id="A0A5Q2TIG4"/>
<dbReference type="Gene3D" id="3.40.50.360">
    <property type="match status" value="1"/>
</dbReference>
<dbReference type="InterPro" id="IPR046980">
    <property type="entry name" value="KefG/KefF"/>
</dbReference>
<evidence type="ECO:0000313" key="3">
    <source>
        <dbReference type="EMBL" id="QGH34466.1"/>
    </source>
</evidence>
<dbReference type="SUPFAM" id="SSF52218">
    <property type="entry name" value="Flavoproteins"/>
    <property type="match status" value="1"/>
</dbReference>
<dbReference type="InterPro" id="IPR003680">
    <property type="entry name" value="Flavodoxin_fold"/>
</dbReference>
<sequence>MKTLIVVAHPSIETSIVNKRWIEELKKYPEEYTAHELYKEYPTVKIDVEKERLLIESHENFVLQFPIQWFNSPSLLKKWLDEVFDYGWAYGSNGGDKLKNRKVALAVSAGIRASDYSENGRYGHTLEQILIPFETTFFYCQADYRSIHAFYGEEQKPGGTEEEDLKPVVNELDRNTKEYLAFLNSL</sequence>
<accession>A0A5Q2TIG4</accession>
<dbReference type="PANTHER" id="PTHR47307:SF1">
    <property type="entry name" value="GLUTATHIONE-REGULATED POTASSIUM-EFFLUX SYSTEM ANCILLARY PROTEIN KEFG"/>
    <property type="match status" value="1"/>
</dbReference>
<dbReference type="PANTHER" id="PTHR47307">
    <property type="entry name" value="GLUTATHIONE-REGULATED POTASSIUM-EFFLUX SYSTEM ANCILLARY PROTEIN KEFG"/>
    <property type="match status" value="1"/>
</dbReference>
<evidence type="ECO:0000313" key="4">
    <source>
        <dbReference type="Proteomes" id="UP000339690"/>
    </source>
</evidence>
<dbReference type="Pfam" id="PF02525">
    <property type="entry name" value="Flavodoxin_2"/>
    <property type="match status" value="1"/>
</dbReference>
<evidence type="ECO:0000259" key="2">
    <source>
        <dbReference type="Pfam" id="PF02525"/>
    </source>
</evidence>
<gene>
    <name evidence="3" type="ORF">GI584_10690</name>
</gene>
<dbReference type="EMBL" id="CP045915">
    <property type="protein sequence ID" value="QGH34466.1"/>
    <property type="molecule type" value="Genomic_DNA"/>
</dbReference>
<proteinExistence type="predicted"/>
<name>A0A5Q2TIG4_9BACI</name>
<protein>
    <submittedName>
        <fullName evidence="3">Flavodoxin family protein</fullName>
    </submittedName>
</protein>
<dbReference type="GO" id="GO:0003955">
    <property type="term" value="F:NAD(P)H dehydrogenase (quinone) activity"/>
    <property type="evidence" value="ECO:0007669"/>
    <property type="project" value="TreeGrafter"/>
</dbReference>
<dbReference type="GO" id="GO:0009055">
    <property type="term" value="F:electron transfer activity"/>
    <property type="evidence" value="ECO:0007669"/>
    <property type="project" value="TreeGrafter"/>
</dbReference>
<dbReference type="KEGG" id="grc:GI584_10690"/>
<dbReference type="InterPro" id="IPR029039">
    <property type="entry name" value="Flavoprotein-like_sf"/>
</dbReference>
<dbReference type="Proteomes" id="UP000339690">
    <property type="component" value="Chromosome"/>
</dbReference>
<feature type="domain" description="Flavodoxin-like fold" evidence="2">
    <location>
        <begin position="1"/>
        <end position="154"/>
    </location>
</feature>
<evidence type="ECO:0000256" key="1">
    <source>
        <dbReference type="ARBA" id="ARBA00023002"/>
    </source>
</evidence>
<dbReference type="RefSeq" id="WP_153791220.1">
    <property type="nucleotide sequence ID" value="NZ_CP045915.1"/>
</dbReference>
<organism evidence="3 4">
    <name type="scientific">Gracilibacillus salitolerans</name>
    <dbReference type="NCBI Taxonomy" id="2663022"/>
    <lineage>
        <taxon>Bacteria</taxon>
        <taxon>Bacillati</taxon>
        <taxon>Bacillota</taxon>
        <taxon>Bacilli</taxon>
        <taxon>Bacillales</taxon>
        <taxon>Bacillaceae</taxon>
        <taxon>Gracilibacillus</taxon>
    </lineage>
</organism>
<dbReference type="GO" id="GO:0010181">
    <property type="term" value="F:FMN binding"/>
    <property type="evidence" value="ECO:0007669"/>
    <property type="project" value="TreeGrafter"/>
</dbReference>
<reference evidence="3 4" key="1">
    <citation type="submission" date="2019-11" db="EMBL/GenBank/DDBJ databases">
        <title>Gracilibacillus salitolerans sp. nov., a moderate halophile isolated from a saline soil in northwest China.</title>
        <authorList>
            <person name="Gan L."/>
        </authorList>
    </citation>
    <scope>NUCLEOTIDE SEQUENCE [LARGE SCALE GENOMIC DNA]</scope>
    <source>
        <strain evidence="3 4">SCU50</strain>
    </source>
</reference>
<keyword evidence="4" id="KW-1185">Reference proteome</keyword>